<dbReference type="RefSeq" id="WP_204205263.1">
    <property type="nucleotide sequence ID" value="NZ_JAFELM010000044.1"/>
</dbReference>
<keyword evidence="2" id="KW-0479">Metal-binding</keyword>
<dbReference type="EC" id="3.1.4.-" evidence="2"/>
<accession>A0ABS2DMU6</accession>
<keyword evidence="5" id="KW-1185">Reference proteome</keyword>
<dbReference type="Pfam" id="PF12850">
    <property type="entry name" value="Metallophos_2"/>
    <property type="match status" value="1"/>
</dbReference>
<protein>
    <recommendedName>
        <fullName evidence="2">Phosphoesterase</fullName>
        <ecNumber evidence="2">3.1.4.-</ecNumber>
    </recommendedName>
</protein>
<comment type="similarity">
    <text evidence="1 2">Belongs to the metallophosphoesterase superfamily. YfcE family.</text>
</comment>
<dbReference type="Proteomes" id="UP001518925">
    <property type="component" value="Unassembled WGS sequence"/>
</dbReference>
<organism evidence="4 5">
    <name type="scientific">Bacillus suaedaesalsae</name>
    <dbReference type="NCBI Taxonomy" id="2810349"/>
    <lineage>
        <taxon>Bacteria</taxon>
        <taxon>Bacillati</taxon>
        <taxon>Bacillota</taxon>
        <taxon>Bacilli</taxon>
        <taxon>Bacillales</taxon>
        <taxon>Bacillaceae</taxon>
        <taxon>Bacillus</taxon>
    </lineage>
</organism>
<dbReference type="NCBIfam" id="TIGR00040">
    <property type="entry name" value="yfcE"/>
    <property type="match status" value="1"/>
</dbReference>
<dbReference type="Gene3D" id="3.60.21.10">
    <property type="match status" value="1"/>
</dbReference>
<reference evidence="4 5" key="1">
    <citation type="submission" date="2021-02" db="EMBL/GenBank/DDBJ databases">
        <title>Bacillus sp. RD4P76, an endophyte from a halophyte.</title>
        <authorList>
            <person name="Sun J.-Q."/>
        </authorList>
    </citation>
    <scope>NUCLEOTIDE SEQUENCE [LARGE SCALE GENOMIC DNA]</scope>
    <source>
        <strain evidence="4 5">RD4P76</strain>
    </source>
</reference>
<dbReference type="InterPro" id="IPR000979">
    <property type="entry name" value="Phosphodiesterase_MJ0936/Vps29"/>
</dbReference>
<proteinExistence type="inferred from homology"/>
<dbReference type="EMBL" id="JAFELM010000044">
    <property type="protein sequence ID" value="MBM6619784.1"/>
    <property type="molecule type" value="Genomic_DNA"/>
</dbReference>
<evidence type="ECO:0000313" key="4">
    <source>
        <dbReference type="EMBL" id="MBM6619784.1"/>
    </source>
</evidence>
<name>A0ABS2DMU6_9BACI</name>
<feature type="domain" description="Calcineurin-like phosphoesterase" evidence="3">
    <location>
        <begin position="1"/>
        <end position="144"/>
    </location>
</feature>
<comment type="cofactor">
    <cofactor evidence="2">
        <name>a divalent metal cation</name>
        <dbReference type="ChEBI" id="CHEBI:60240"/>
    </cofactor>
</comment>
<evidence type="ECO:0000259" key="3">
    <source>
        <dbReference type="Pfam" id="PF12850"/>
    </source>
</evidence>
<gene>
    <name evidence="4" type="ORF">JR050_19160</name>
</gene>
<evidence type="ECO:0000256" key="1">
    <source>
        <dbReference type="ARBA" id="ARBA00008950"/>
    </source>
</evidence>
<dbReference type="InterPro" id="IPR024654">
    <property type="entry name" value="Calcineurin-like_PHP_lpxH"/>
</dbReference>
<dbReference type="SUPFAM" id="SSF56300">
    <property type="entry name" value="Metallo-dependent phosphatases"/>
    <property type="match status" value="1"/>
</dbReference>
<dbReference type="PANTHER" id="PTHR11124">
    <property type="entry name" value="VACUOLAR SORTING PROTEIN VPS29"/>
    <property type="match status" value="1"/>
</dbReference>
<evidence type="ECO:0000313" key="5">
    <source>
        <dbReference type="Proteomes" id="UP001518925"/>
    </source>
</evidence>
<dbReference type="InterPro" id="IPR029052">
    <property type="entry name" value="Metallo-depent_PP-like"/>
</dbReference>
<evidence type="ECO:0000256" key="2">
    <source>
        <dbReference type="RuleBase" id="RU362039"/>
    </source>
</evidence>
<sequence length="171" mass="19814">MKLLIISDTHGFEQELLQVKEKYDKEVDMMIHCGDSELPSNHVALVGFQAVKGNCDIGNFPNDTIRQVRDVNLFATHGHLYNVKMTLMNLQYRAEEVGAKIICFGHSHLAGCEFVDGRLYINPGSFHLPRRILERTYCILEVKETEFNVQFFDHMHHRVESLCKTFSRKEE</sequence>
<comment type="caution">
    <text evidence="4">The sequence shown here is derived from an EMBL/GenBank/DDBJ whole genome shotgun (WGS) entry which is preliminary data.</text>
</comment>